<name>A0A2T1K658_9GAMM</name>
<dbReference type="Proteomes" id="UP000239866">
    <property type="component" value="Unassembled WGS sequence"/>
</dbReference>
<reference evidence="1 2" key="1">
    <citation type="submission" date="2018-03" db="EMBL/GenBank/DDBJ databases">
        <title>Marinobacter brunus sp. nov., a marine bacterium of Gamma-proteobacteria isolated from the surface seawater of the South China Sea.</title>
        <authorList>
            <person name="Cheng H."/>
            <person name="Wu Y.-H."/>
            <person name="Xamxidin M."/>
            <person name="Xu X.-W."/>
        </authorList>
    </citation>
    <scope>NUCLEOTIDE SEQUENCE [LARGE SCALE GENOMIC DNA]</scope>
    <source>
        <strain evidence="1 2">NH169-3</strain>
    </source>
</reference>
<sequence length="316" mass="36194">MSRLQRTVLITPTWAGDFEHFRLMRASLEHSGLSHLPHYVVVQHEDLELFREFADKPGLHLLSTRDVLPPDVEAIRVRARNLSARLGRDLTKICGSLKRLISWPMWPSYTGWHTQQLCKLKLASELDCDLAVIIDSDVYITPAAQVDDFVSTAKAVCFADWKSRTDLKGKVANWVSVSEAMAGAVNADRKVNVYFDTPFVFDQRLLRAALNFLERGSRKRWWQVLLDQPPRRWSEFGYYKAFLACQCDASEVEWRNPVSSRYIFDTSDPEKVIHTVTSMRGDPCVHYITIHSQASGRENWAPSAYIDPLIRQLKAG</sequence>
<organism evidence="1 2">
    <name type="scientific">Marinobacter fuscus</name>
    <dbReference type="NCBI Taxonomy" id="2109942"/>
    <lineage>
        <taxon>Bacteria</taxon>
        <taxon>Pseudomonadati</taxon>
        <taxon>Pseudomonadota</taxon>
        <taxon>Gammaproteobacteria</taxon>
        <taxon>Pseudomonadales</taxon>
        <taxon>Marinobacteraceae</taxon>
        <taxon>Marinobacter</taxon>
    </lineage>
</organism>
<evidence type="ECO:0000313" key="1">
    <source>
        <dbReference type="EMBL" id="PSF05528.1"/>
    </source>
</evidence>
<proteinExistence type="predicted"/>
<dbReference type="EMBL" id="PXNP01000098">
    <property type="protein sequence ID" value="PSF05528.1"/>
    <property type="molecule type" value="Genomic_DNA"/>
</dbReference>
<protein>
    <recommendedName>
        <fullName evidence="3">Glycosyl transferase</fullName>
    </recommendedName>
</protein>
<dbReference type="RefSeq" id="WP_106763778.1">
    <property type="nucleotide sequence ID" value="NZ_PXNP01000098.1"/>
</dbReference>
<accession>A0A2T1K658</accession>
<evidence type="ECO:0008006" key="3">
    <source>
        <dbReference type="Google" id="ProtNLM"/>
    </source>
</evidence>
<dbReference type="InterPro" id="IPR045499">
    <property type="entry name" value="DUF6492"/>
</dbReference>
<evidence type="ECO:0000313" key="2">
    <source>
        <dbReference type="Proteomes" id="UP000239866"/>
    </source>
</evidence>
<gene>
    <name evidence="1" type="ORF">C7H09_14125</name>
</gene>
<dbReference type="AlphaFoldDB" id="A0A2T1K658"/>
<comment type="caution">
    <text evidence="1">The sequence shown here is derived from an EMBL/GenBank/DDBJ whole genome shotgun (WGS) entry which is preliminary data.</text>
</comment>
<keyword evidence="2" id="KW-1185">Reference proteome</keyword>
<dbReference type="Pfam" id="PF20102">
    <property type="entry name" value="DUF6492"/>
    <property type="match status" value="1"/>
</dbReference>
<dbReference type="OrthoDB" id="6357368at2"/>